<dbReference type="GO" id="GO:1904659">
    <property type="term" value="P:D-glucose transmembrane transport"/>
    <property type="evidence" value="ECO:0007669"/>
    <property type="project" value="InterPro"/>
</dbReference>
<organism evidence="16 17">
    <name type="scientific">Staphylococcus kloosii</name>
    <dbReference type="NCBI Taxonomy" id="29384"/>
    <lineage>
        <taxon>Bacteria</taxon>
        <taxon>Bacillati</taxon>
        <taxon>Bacillota</taxon>
        <taxon>Bacilli</taxon>
        <taxon>Bacillales</taxon>
        <taxon>Staphylococcaceae</taxon>
        <taxon>Staphylococcus</taxon>
    </lineage>
</organism>
<dbReference type="Pfam" id="PF00367">
    <property type="entry name" value="PTS_EIIB"/>
    <property type="match status" value="1"/>
</dbReference>
<dbReference type="PANTHER" id="PTHR30009:SF20">
    <property type="entry name" value="PTS SYSTEM GLUCOSE-SPECIFIC EIICB COMPONENT-RELATED"/>
    <property type="match status" value="1"/>
</dbReference>
<feature type="domain" description="PTS EIIB type-1" evidence="14">
    <location>
        <begin position="442"/>
        <end position="523"/>
    </location>
</feature>
<protein>
    <submittedName>
        <fullName evidence="16">PTS glucose transporter subunit IICBA</fullName>
    </submittedName>
</protein>
<feature type="transmembrane region" description="Helical" evidence="12">
    <location>
        <begin position="319"/>
        <end position="336"/>
    </location>
</feature>
<dbReference type="InterPro" id="IPR011299">
    <property type="entry name" value="PTS_IIBC_glc"/>
</dbReference>
<dbReference type="PROSITE" id="PS00371">
    <property type="entry name" value="PTS_EIIA_TYPE_1_HIS"/>
    <property type="match status" value="1"/>
</dbReference>
<feature type="active site" description="Phosphocysteine intermediate; for EIIB activity" evidence="11">
    <location>
        <position position="464"/>
    </location>
</feature>
<dbReference type="PROSITE" id="PS51098">
    <property type="entry name" value="PTS_EIIB_TYPE_1"/>
    <property type="match status" value="1"/>
</dbReference>
<dbReference type="NCBIfam" id="TIGR00826">
    <property type="entry name" value="EIIB_glc"/>
    <property type="match status" value="1"/>
</dbReference>
<dbReference type="InterPro" id="IPR050429">
    <property type="entry name" value="PTS_Glucose_EIICBA"/>
</dbReference>
<dbReference type="InterPro" id="IPR001127">
    <property type="entry name" value="PTS_EIIA_1_perm"/>
</dbReference>
<feature type="transmembrane region" description="Helical" evidence="12">
    <location>
        <begin position="77"/>
        <end position="104"/>
    </location>
</feature>
<evidence type="ECO:0000256" key="9">
    <source>
        <dbReference type="ARBA" id="ARBA00022989"/>
    </source>
</evidence>
<evidence type="ECO:0000256" key="6">
    <source>
        <dbReference type="ARBA" id="ARBA00022683"/>
    </source>
</evidence>
<evidence type="ECO:0000256" key="5">
    <source>
        <dbReference type="ARBA" id="ARBA00022679"/>
    </source>
</evidence>
<dbReference type="Pfam" id="PF00358">
    <property type="entry name" value="PTS_EIIA_1"/>
    <property type="match status" value="1"/>
</dbReference>
<dbReference type="AlphaFoldDB" id="A0A151A2D4"/>
<keyword evidence="4 16" id="KW-0762">Sugar transport</keyword>
<dbReference type="GO" id="GO:0009401">
    <property type="term" value="P:phosphoenolpyruvate-dependent sugar phosphotransferase system"/>
    <property type="evidence" value="ECO:0007669"/>
    <property type="project" value="UniProtKB-KW"/>
</dbReference>
<dbReference type="Pfam" id="PF02378">
    <property type="entry name" value="PTS_EIIC"/>
    <property type="match status" value="1"/>
</dbReference>
<evidence type="ECO:0000256" key="7">
    <source>
        <dbReference type="ARBA" id="ARBA00022692"/>
    </source>
</evidence>
<dbReference type="InterPro" id="IPR018113">
    <property type="entry name" value="PTrfase_EIIB_Cys"/>
</dbReference>
<feature type="transmembrane region" description="Helical" evidence="12">
    <location>
        <begin position="186"/>
        <end position="206"/>
    </location>
</feature>
<keyword evidence="10 12" id="KW-0472">Membrane</keyword>
<evidence type="ECO:0000259" key="13">
    <source>
        <dbReference type="PROSITE" id="PS51093"/>
    </source>
</evidence>
<dbReference type="PROSITE" id="PS01035">
    <property type="entry name" value="PTS_EIIB_TYPE_1_CYS"/>
    <property type="match status" value="1"/>
</dbReference>
<dbReference type="PROSITE" id="PS51103">
    <property type="entry name" value="PTS_EIIC_TYPE_1"/>
    <property type="match status" value="1"/>
</dbReference>
<comment type="subcellular location">
    <subcellularLocation>
        <location evidence="1">Cell membrane</location>
        <topology evidence="1">Multi-pass membrane protein</topology>
    </subcellularLocation>
</comment>
<evidence type="ECO:0000256" key="8">
    <source>
        <dbReference type="ARBA" id="ARBA00022777"/>
    </source>
</evidence>
<dbReference type="SUPFAM" id="SSF51261">
    <property type="entry name" value="Duplicated hybrid motif"/>
    <property type="match status" value="1"/>
</dbReference>
<evidence type="ECO:0000256" key="4">
    <source>
        <dbReference type="ARBA" id="ARBA00022597"/>
    </source>
</evidence>
<comment type="caution">
    <text evidence="16">The sequence shown here is derived from an EMBL/GenBank/DDBJ whole genome shotgun (WGS) entry which is preliminary data.</text>
</comment>
<feature type="transmembrane region" description="Helical" evidence="12">
    <location>
        <begin position="20"/>
        <end position="40"/>
    </location>
</feature>
<dbReference type="CDD" id="cd00212">
    <property type="entry name" value="PTS_IIB_glc"/>
    <property type="match status" value="1"/>
</dbReference>
<evidence type="ECO:0000313" key="17">
    <source>
        <dbReference type="Proteomes" id="UP000075418"/>
    </source>
</evidence>
<keyword evidence="8" id="KW-0418">Kinase</keyword>
<evidence type="ECO:0000256" key="12">
    <source>
        <dbReference type="SAM" id="Phobius"/>
    </source>
</evidence>
<dbReference type="GO" id="GO:0055056">
    <property type="term" value="F:D-glucose transmembrane transporter activity"/>
    <property type="evidence" value="ECO:0007669"/>
    <property type="project" value="InterPro"/>
</dbReference>
<dbReference type="Proteomes" id="UP000075418">
    <property type="component" value="Unassembled WGS sequence"/>
</dbReference>
<accession>A0A151A2D4</accession>
<keyword evidence="2" id="KW-0813">Transport</keyword>
<feature type="transmembrane region" description="Helical" evidence="12">
    <location>
        <begin position="396"/>
        <end position="419"/>
    </location>
</feature>
<dbReference type="SUPFAM" id="SSF55604">
    <property type="entry name" value="Glucose permease domain IIB"/>
    <property type="match status" value="1"/>
</dbReference>
<dbReference type="InterPro" id="IPR001996">
    <property type="entry name" value="PTS_IIB_1"/>
</dbReference>
<evidence type="ECO:0000256" key="2">
    <source>
        <dbReference type="ARBA" id="ARBA00022448"/>
    </source>
</evidence>
<keyword evidence="7 12" id="KW-0812">Transmembrane</keyword>
<dbReference type="InterPro" id="IPR036878">
    <property type="entry name" value="Glu_permease_IIB"/>
</dbReference>
<dbReference type="PROSITE" id="PS51093">
    <property type="entry name" value="PTS_EIIA_TYPE_1"/>
    <property type="match status" value="1"/>
</dbReference>
<feature type="domain" description="PTS EIIA type-1" evidence="13">
    <location>
        <begin position="564"/>
        <end position="668"/>
    </location>
</feature>
<dbReference type="GO" id="GO:0005886">
    <property type="term" value="C:plasma membrane"/>
    <property type="evidence" value="ECO:0007669"/>
    <property type="project" value="UniProtKB-SubCell"/>
</dbReference>
<feature type="domain" description="PTS EIIC type-1" evidence="15">
    <location>
        <begin position="7"/>
        <end position="431"/>
    </location>
</feature>
<dbReference type="NCBIfam" id="TIGR00830">
    <property type="entry name" value="PTBA"/>
    <property type="match status" value="1"/>
</dbReference>
<evidence type="ECO:0000256" key="11">
    <source>
        <dbReference type="PROSITE-ProRule" id="PRU00421"/>
    </source>
</evidence>
<dbReference type="EMBL" id="LUGM01000002">
    <property type="protein sequence ID" value="KYH13496.1"/>
    <property type="molecule type" value="Genomic_DNA"/>
</dbReference>
<dbReference type="InterPro" id="IPR011055">
    <property type="entry name" value="Dup_hybrid_motif"/>
</dbReference>
<dbReference type="InterPro" id="IPR003352">
    <property type="entry name" value="PTS_EIIC"/>
</dbReference>
<sequence>MLDNMFKRFFGHLQRIGKALMLPVAILPAAGILLALGNAMHNEQLVSLAPWLKHEIFTVISSIMEVSGQIIFENLPLLFAVGTALGLAGGDGVAALAALVGYLIMNATMGKILSITIDDIYSYADGAKTLSQASKEQSHALILGIPTLQSGVFGGIIMGALAAWCYNRFYNISLPPFLGFFAGKRFVPIVTSVVAILTGVALTFVWPPIQDGLNNLSNFLLNKNLTLTTFIFGIIERALIPFGLHHIFYAPFWFEFGQYVNLAGDVVRGDQRIWIAQMNDGVPFTAGAFTTGKYPFMMFGLPAAAFAIYRCARPESKKLVAGLMLSAALTSFLTGITEPLEFSFLFVAPVLYIVHVFLAGSSFLIMHLLDVKIGMTFSGGFIDYILYGLLNWDRSNALMVIPVGIVYAIIYYFLFSIVITKFNLKTPGREDEEVKQEQTAMSSLPSKVLHAMGGQSNIAHLDACITRLRVEVNNKNMVNVDTLKSLGASGVLTVGNNIQAIFGPMSDQLKHDMTRIIKGEVVDTADSNYNEEQQVKPSTLAKGQTIQISAPFKGQPIPLEDVPDKVFATKMMGDGIGFIPQSNVVTAPFNGKVKTVFPTKHALGLESDEGLELLIHIGIDTVKLNGQGFETLVEANQIIEQGQPLVKLDLEYIEQHAPSIITPLIFTNLKQQDVELVTTDEVNEGDLIINIKIKD</sequence>
<dbReference type="Gene3D" id="3.30.1360.60">
    <property type="entry name" value="Glucose permease domain IIB"/>
    <property type="match status" value="1"/>
</dbReference>
<evidence type="ECO:0000313" key="16">
    <source>
        <dbReference type="EMBL" id="KYH13496.1"/>
    </source>
</evidence>
<feature type="transmembrane region" description="Helical" evidence="12">
    <location>
        <begin position="227"/>
        <end position="249"/>
    </location>
</feature>
<dbReference type="Gene3D" id="2.70.70.10">
    <property type="entry name" value="Glucose Permease (Domain IIA)"/>
    <property type="match status" value="1"/>
</dbReference>
<evidence type="ECO:0000256" key="10">
    <source>
        <dbReference type="ARBA" id="ARBA00023136"/>
    </source>
</evidence>
<keyword evidence="6" id="KW-0598">Phosphotransferase system</keyword>
<name>A0A151A2D4_9STAP</name>
<reference evidence="16 17" key="1">
    <citation type="submission" date="2016-02" db="EMBL/GenBank/DDBJ databases">
        <title>Draft genome sequence of hydrocarbon degrading Staphylococcus saprophyticus Strain CNV2, isolated from crude-oil contaminated soil from Noonmati Oil Refinery, Guwahati, Assam, India.</title>
        <authorList>
            <person name="Mukherjee A."/>
            <person name="Chettri B."/>
            <person name="Langpoklakpam J."/>
            <person name="Singh A.K."/>
            <person name="Chattopadhyay D.J."/>
        </authorList>
    </citation>
    <scope>NUCLEOTIDE SEQUENCE [LARGE SCALE GENOMIC DNA]</scope>
    <source>
        <strain evidence="16 17">CNV2</strain>
    </source>
</reference>
<feature type="transmembrane region" description="Helical" evidence="12">
    <location>
        <begin position="140"/>
        <end position="166"/>
    </location>
</feature>
<evidence type="ECO:0000259" key="14">
    <source>
        <dbReference type="PROSITE" id="PS51098"/>
    </source>
</evidence>
<keyword evidence="9 12" id="KW-1133">Transmembrane helix</keyword>
<dbReference type="InterPro" id="IPR013013">
    <property type="entry name" value="PTS_EIIC_1"/>
</dbReference>
<evidence type="ECO:0000259" key="15">
    <source>
        <dbReference type="PROSITE" id="PS51103"/>
    </source>
</evidence>
<dbReference type="GO" id="GO:0090563">
    <property type="term" value="F:protein-phosphocysteine-sugar phosphotransferase activity"/>
    <property type="evidence" value="ECO:0007669"/>
    <property type="project" value="TreeGrafter"/>
</dbReference>
<proteinExistence type="predicted"/>
<gene>
    <name evidence="16" type="ORF">A0131_01555</name>
</gene>
<dbReference type="GO" id="GO:0016301">
    <property type="term" value="F:kinase activity"/>
    <property type="evidence" value="ECO:0007669"/>
    <property type="project" value="UniProtKB-KW"/>
</dbReference>
<feature type="transmembrane region" description="Helical" evidence="12">
    <location>
        <begin position="294"/>
        <end position="312"/>
    </location>
</feature>
<dbReference type="PANTHER" id="PTHR30009">
    <property type="entry name" value="CYTOCHROME C-TYPE SYNTHESIS PROTEIN AND PTS TRANSMEMBRANE COMPONENT"/>
    <property type="match status" value="1"/>
</dbReference>
<dbReference type="GO" id="GO:0008982">
    <property type="term" value="F:protein-N(PI)-phosphohistidine-sugar phosphotransferase activity"/>
    <property type="evidence" value="ECO:0007669"/>
    <property type="project" value="InterPro"/>
</dbReference>
<keyword evidence="5" id="KW-0808">Transferase</keyword>
<dbReference type="NCBIfam" id="TIGR02002">
    <property type="entry name" value="PTS-II-BC-glcB"/>
    <property type="match status" value="1"/>
</dbReference>
<keyword evidence="3" id="KW-1003">Cell membrane</keyword>
<evidence type="ECO:0000256" key="1">
    <source>
        <dbReference type="ARBA" id="ARBA00004651"/>
    </source>
</evidence>
<feature type="transmembrane region" description="Helical" evidence="12">
    <location>
        <begin position="342"/>
        <end position="366"/>
    </location>
</feature>
<dbReference type="FunFam" id="2.70.70.10:FF:000001">
    <property type="entry name" value="PTS system glucose-specific IIA component"/>
    <property type="match status" value="1"/>
</dbReference>
<evidence type="ECO:0000256" key="3">
    <source>
        <dbReference type="ARBA" id="ARBA00022475"/>
    </source>
</evidence>